<dbReference type="AlphaFoldDB" id="A0A0H3AK75"/>
<dbReference type="KEGG" id="vcr:VC395_1175"/>
<dbReference type="KEGG" id="vcr:VC395_1256"/>
<evidence type="ECO:0000313" key="3">
    <source>
        <dbReference type="Proteomes" id="UP000000249"/>
    </source>
</evidence>
<proteinExistence type="predicted"/>
<dbReference type="eggNOG" id="ENOG5031VCB">
    <property type="taxonomic scope" value="Bacteria"/>
</dbReference>
<dbReference type="KEGG" id="vco:VC0395_A0678"/>
<dbReference type="Proteomes" id="UP000000249">
    <property type="component" value="Chromosome 1"/>
</dbReference>
<accession>A0A0H3AK75</accession>
<dbReference type="OrthoDB" id="5882222at2"/>
<evidence type="ECO:0000313" key="2">
    <source>
        <dbReference type="EMBL" id="ABQ21631.1"/>
    </source>
</evidence>
<organism evidence="2 3">
    <name type="scientific">Vibrio cholerae serotype O1 (strain ATCC 39541 / Classical Ogawa 395 / O395)</name>
    <dbReference type="NCBI Taxonomy" id="345073"/>
    <lineage>
        <taxon>Bacteria</taxon>
        <taxon>Pseudomonadati</taxon>
        <taxon>Pseudomonadota</taxon>
        <taxon>Gammaproteobacteria</taxon>
        <taxon>Vibrionales</taxon>
        <taxon>Vibrionaceae</taxon>
        <taxon>Vibrio</taxon>
    </lineage>
</organism>
<gene>
    <name evidence="1" type="ordered locus">VC0395_A0678</name>
    <name evidence="2" type="ordered locus">VC0395_A0759</name>
</gene>
<evidence type="ECO:0000313" key="1">
    <source>
        <dbReference type="EMBL" id="ABQ20376.1"/>
    </source>
</evidence>
<dbReference type="EMBL" id="CP000627">
    <property type="protein sequence ID" value="ABQ20376.1"/>
    <property type="molecule type" value="Genomic_DNA"/>
</dbReference>
<dbReference type="InterPro" id="IPR013320">
    <property type="entry name" value="ConA-like_dom_sf"/>
</dbReference>
<dbReference type="RefSeq" id="WP_000638761.1">
    <property type="nucleotide sequence ID" value="NC_009457.1"/>
</dbReference>
<dbReference type="KEGG" id="vco:VC0395_A0759"/>
<sequence length="211" mass="22891">MIYEESGCEPVTYVESSALRCERLSLPASELYYPRFDGLTQYALLSSPLVVPAGVDFELEVAVSGLNPSAYQSIFSGSTIDNFFRSLSNGDGIQVYAGSYVVTWSTSGFNPSARHVYLLKRVGATISILVDGEVKATRSGSTQAVEVDRLMRSWTTSSYTTGLLESFKLSIAGVLSNAIMFNQRNQNVQQASVGGVNAAIINHTEAMWELS</sequence>
<dbReference type="PATRIC" id="fig|345073.21.peg.1142"/>
<dbReference type="EMBL" id="CP000627">
    <property type="protein sequence ID" value="ABQ21631.1"/>
    <property type="molecule type" value="Genomic_DNA"/>
</dbReference>
<dbReference type="SUPFAM" id="SSF49899">
    <property type="entry name" value="Concanavalin A-like lectins/glucanases"/>
    <property type="match status" value="1"/>
</dbReference>
<name>A0A0H3AK75_VIBC3</name>
<reference evidence="2 3" key="1">
    <citation type="submission" date="2007-03" db="EMBL/GenBank/DDBJ databases">
        <authorList>
            <person name="Heidelberg J."/>
        </authorList>
    </citation>
    <scope>NUCLEOTIDE SEQUENCE [LARGE SCALE GENOMIC DNA]</scope>
    <source>
        <strain evidence="3">ATCC 39541 / Classical Ogawa 395 / O395</strain>
        <strain evidence="2">O395</strain>
    </source>
</reference>
<protein>
    <submittedName>
        <fullName evidence="2">Uncharacterized protein</fullName>
    </submittedName>
</protein>